<evidence type="ECO:0000313" key="5">
    <source>
        <dbReference type="Proteomes" id="UP001055429"/>
    </source>
</evidence>
<dbReference type="PANTHER" id="PTHR21013">
    <property type="entry name" value="ATP SYNTHASE MITOCHONDRIAL F1 COMPLEX ASSEMBLY FACTOR 2/ATP12 PROTEIN, MITOCHONDRIAL PRECURSOR"/>
    <property type="match status" value="1"/>
</dbReference>
<reference evidence="4" key="1">
    <citation type="submission" date="2022-05" db="EMBL/GenBank/DDBJ databases">
        <title>Brevundimonas albigilva TT17 genome sequence.</title>
        <authorList>
            <person name="Lee K."/>
            <person name="Son H."/>
        </authorList>
    </citation>
    <scope>NUCLEOTIDE SEQUENCE</scope>
    <source>
        <strain evidence="4">TT17</strain>
    </source>
</reference>
<keyword evidence="5" id="KW-1185">Reference proteome</keyword>
<comment type="similarity">
    <text evidence="1">Belongs to the ATP12 family.</text>
</comment>
<dbReference type="Proteomes" id="UP001055429">
    <property type="component" value="Chromosome"/>
</dbReference>
<dbReference type="Gene3D" id="3.30.2180.10">
    <property type="entry name" value="ATP12-like"/>
    <property type="match status" value="1"/>
</dbReference>
<dbReference type="InterPro" id="IPR042272">
    <property type="entry name" value="ATP12_ATP_synth-F1-assembly_N"/>
</dbReference>
<name>A0ABY4SR03_9CAUL</name>
<dbReference type="Gene3D" id="1.10.3580.10">
    <property type="entry name" value="ATP12 ATPase"/>
    <property type="match status" value="1"/>
</dbReference>
<dbReference type="RefSeq" id="WP_250202468.1">
    <property type="nucleotide sequence ID" value="NZ_CP097649.1"/>
</dbReference>
<organism evidence="4 5">
    <name type="scientific">Brevundimonas albigilva</name>
    <dbReference type="NCBI Taxonomy" id="1312364"/>
    <lineage>
        <taxon>Bacteria</taxon>
        <taxon>Pseudomonadati</taxon>
        <taxon>Pseudomonadota</taxon>
        <taxon>Alphaproteobacteria</taxon>
        <taxon>Caulobacterales</taxon>
        <taxon>Caulobacteraceae</taxon>
        <taxon>Brevundimonas</taxon>
    </lineage>
</organism>
<evidence type="ECO:0000313" key="4">
    <source>
        <dbReference type="EMBL" id="URI16590.1"/>
    </source>
</evidence>
<proteinExistence type="inferred from homology"/>
<keyword evidence="2" id="KW-0809">Transit peptide</keyword>
<dbReference type="InterPro" id="IPR011419">
    <property type="entry name" value="ATP12_ATP_synth-F1-assembly"/>
</dbReference>
<gene>
    <name evidence="4" type="ORF">M8231_06345</name>
</gene>
<keyword evidence="3" id="KW-0143">Chaperone</keyword>
<protein>
    <submittedName>
        <fullName evidence="4">ATPase</fullName>
    </submittedName>
</protein>
<evidence type="ECO:0000256" key="1">
    <source>
        <dbReference type="ARBA" id="ARBA00008231"/>
    </source>
</evidence>
<accession>A0ABY4SR03</accession>
<evidence type="ECO:0000256" key="2">
    <source>
        <dbReference type="ARBA" id="ARBA00022946"/>
    </source>
</evidence>
<dbReference type="PANTHER" id="PTHR21013:SF10">
    <property type="entry name" value="ATP SYNTHASE MITOCHONDRIAL F1 COMPLEX ASSEMBLY FACTOR 2"/>
    <property type="match status" value="1"/>
</dbReference>
<dbReference type="SUPFAM" id="SSF160909">
    <property type="entry name" value="ATP12-like"/>
    <property type="match status" value="1"/>
</dbReference>
<sequence>MSETPVTSAAHRGYVEISKEQVRRFWKDVQVTPDGDRWAVQLDGHTPKTPAKNPLIAPTRAVAQIIAQEWAAQEQIVDATSMPATRLASTAIDHIGSVREAVADEIAAYAGSDAICYLGEGALQRRQIEKWTPWRAWAQQELGIDLRPVIGVLHHAQPQVSLDRVRTLALSLDDFQLTGLATATTLFGSTVLALALLEGALSGEEAFDLSRLESAFQEAQWGVDAEAAERAETMRREAGVLERWFRGLAE</sequence>
<evidence type="ECO:0000256" key="3">
    <source>
        <dbReference type="ARBA" id="ARBA00023186"/>
    </source>
</evidence>
<dbReference type="InterPro" id="IPR023335">
    <property type="entry name" value="ATP12_ortho_dom_sf"/>
</dbReference>
<dbReference type="Pfam" id="PF07542">
    <property type="entry name" value="ATP12"/>
    <property type="match status" value="1"/>
</dbReference>
<dbReference type="EMBL" id="CP097649">
    <property type="protein sequence ID" value="URI16590.1"/>
    <property type="molecule type" value="Genomic_DNA"/>
</dbReference>